<dbReference type="InterPro" id="IPR003838">
    <property type="entry name" value="ABC3_permease_C"/>
</dbReference>
<gene>
    <name evidence="10" type="ORF">COW36_13225</name>
</gene>
<dbReference type="Proteomes" id="UP000231019">
    <property type="component" value="Unassembled WGS sequence"/>
</dbReference>
<dbReference type="GO" id="GO:0044874">
    <property type="term" value="P:lipoprotein localization to outer membrane"/>
    <property type="evidence" value="ECO:0007669"/>
    <property type="project" value="TreeGrafter"/>
</dbReference>
<comment type="subcellular location">
    <subcellularLocation>
        <location evidence="1">Cell membrane</location>
        <topology evidence="1">Multi-pass membrane protein</topology>
    </subcellularLocation>
</comment>
<dbReference type="AlphaFoldDB" id="A0A2M7G4P9"/>
<accession>A0A2M7G4P9</accession>
<evidence type="ECO:0000313" key="10">
    <source>
        <dbReference type="EMBL" id="PIW16721.1"/>
    </source>
</evidence>
<comment type="caution">
    <text evidence="10">The sequence shown here is derived from an EMBL/GenBank/DDBJ whole genome shotgun (WGS) entry which is preliminary data.</text>
</comment>
<dbReference type="Pfam" id="PF12704">
    <property type="entry name" value="MacB_PCD"/>
    <property type="match status" value="1"/>
</dbReference>
<evidence type="ECO:0000313" key="11">
    <source>
        <dbReference type="Proteomes" id="UP000231019"/>
    </source>
</evidence>
<feature type="domain" description="MacB-like periplasmic core" evidence="9">
    <location>
        <begin position="19"/>
        <end position="255"/>
    </location>
</feature>
<evidence type="ECO:0000256" key="6">
    <source>
        <dbReference type="ARBA" id="ARBA00023136"/>
    </source>
</evidence>
<comment type="similarity">
    <text evidence="2">Belongs to the ABC-4 integral membrane protein family. LolC/E subfamily.</text>
</comment>
<dbReference type="GO" id="GO:0098797">
    <property type="term" value="C:plasma membrane protein complex"/>
    <property type="evidence" value="ECO:0007669"/>
    <property type="project" value="TreeGrafter"/>
</dbReference>
<keyword evidence="3" id="KW-1003">Cell membrane</keyword>
<feature type="domain" description="ABC3 transporter permease C-terminal" evidence="8">
    <location>
        <begin position="288"/>
        <end position="420"/>
    </location>
</feature>
<dbReference type="InterPro" id="IPR025857">
    <property type="entry name" value="MacB_PCD"/>
</dbReference>
<evidence type="ECO:0008006" key="12">
    <source>
        <dbReference type="Google" id="ProtNLM"/>
    </source>
</evidence>
<evidence type="ECO:0000256" key="7">
    <source>
        <dbReference type="SAM" id="Phobius"/>
    </source>
</evidence>
<reference evidence="10 11" key="1">
    <citation type="submission" date="2017-09" db="EMBL/GenBank/DDBJ databases">
        <title>Depth-based differentiation of microbial function through sediment-hosted aquifers and enrichment of novel symbionts in the deep terrestrial subsurface.</title>
        <authorList>
            <person name="Probst A.J."/>
            <person name="Ladd B."/>
            <person name="Jarett J.K."/>
            <person name="Geller-Mcgrath D.E."/>
            <person name="Sieber C.M."/>
            <person name="Emerson J.B."/>
            <person name="Anantharaman K."/>
            <person name="Thomas B.C."/>
            <person name="Malmstrom R."/>
            <person name="Stieglmeier M."/>
            <person name="Klingl A."/>
            <person name="Woyke T."/>
            <person name="Ryan C.M."/>
            <person name="Banfield J.F."/>
        </authorList>
    </citation>
    <scope>NUCLEOTIDE SEQUENCE [LARGE SCALE GENOMIC DNA]</scope>
    <source>
        <strain evidence="10">CG17_big_fil_post_rev_8_21_14_2_50_48_46</strain>
    </source>
</reference>
<evidence type="ECO:0000256" key="3">
    <source>
        <dbReference type="ARBA" id="ARBA00022475"/>
    </source>
</evidence>
<keyword evidence="4 7" id="KW-0812">Transmembrane</keyword>
<evidence type="ECO:0000256" key="5">
    <source>
        <dbReference type="ARBA" id="ARBA00022989"/>
    </source>
</evidence>
<evidence type="ECO:0000259" key="9">
    <source>
        <dbReference type="Pfam" id="PF12704"/>
    </source>
</evidence>
<protein>
    <recommendedName>
        <fullName evidence="12">ABC transporter permease</fullName>
    </recommendedName>
</protein>
<feature type="transmembrane region" description="Helical" evidence="7">
    <location>
        <begin position="329"/>
        <end position="360"/>
    </location>
</feature>
<keyword evidence="6 7" id="KW-0472">Membrane</keyword>
<dbReference type="InterPro" id="IPR051447">
    <property type="entry name" value="Lipoprotein-release_system"/>
</dbReference>
<keyword evidence="5 7" id="KW-1133">Transmembrane helix</keyword>
<organism evidence="10 11">
    <name type="scientific">bacterium (Candidatus Blackallbacteria) CG17_big_fil_post_rev_8_21_14_2_50_48_46</name>
    <dbReference type="NCBI Taxonomy" id="2014261"/>
    <lineage>
        <taxon>Bacteria</taxon>
        <taxon>Candidatus Blackallbacteria</taxon>
    </lineage>
</organism>
<evidence type="ECO:0000256" key="1">
    <source>
        <dbReference type="ARBA" id="ARBA00004651"/>
    </source>
</evidence>
<feature type="transmembrane region" description="Helical" evidence="7">
    <location>
        <begin position="288"/>
        <end position="309"/>
    </location>
</feature>
<sequence>MNTFIAIAWRNIWRNRRRSALTLTMIGFGLFLCIFLEAIVSGTQEQIFKGAIELNLGSLQIHAKDYQENQTLAEAFAITPALENLLKSEPLVQTWTPRIMGGGMVSVGENTNIAVIVGIDPEKEAQISTFQQKIMKPQKLAEKYPRLYPQPPPENRYLSAQAQQEILIGDKLAEKLEAKIGDQLAAMVQGADGSTGSELYQIVGVYHTGQGDLDNGFYMHLADADELFSMHGQVSLISVRLPLSQDIPGVLADFKQKLDPALYEVLGWNEIAPELVDIMAFKNAGNRLLMLIMMIIIAFGILNTVFMTIMERIQEFGVLKALGTSPRQIFGLVMYETLFLTLLGILVGNLSGGAISYYFLLHPIDLSSMTEMYEDMGISSLTQLPANPQTYMFVVFSLLILVFSMLAALYPAIKAARLEPLDALKHT</sequence>
<name>A0A2M7G4P9_9BACT</name>
<dbReference type="EMBL" id="PFFQ01000037">
    <property type="protein sequence ID" value="PIW16721.1"/>
    <property type="molecule type" value="Genomic_DNA"/>
</dbReference>
<proteinExistence type="inferred from homology"/>
<dbReference type="PANTHER" id="PTHR30489">
    <property type="entry name" value="LIPOPROTEIN-RELEASING SYSTEM TRANSMEMBRANE PROTEIN LOLE"/>
    <property type="match status" value="1"/>
</dbReference>
<evidence type="ECO:0000256" key="2">
    <source>
        <dbReference type="ARBA" id="ARBA00005236"/>
    </source>
</evidence>
<dbReference type="PANTHER" id="PTHR30489:SF0">
    <property type="entry name" value="LIPOPROTEIN-RELEASING SYSTEM TRANSMEMBRANE PROTEIN LOLE"/>
    <property type="match status" value="1"/>
</dbReference>
<dbReference type="Pfam" id="PF02687">
    <property type="entry name" value="FtsX"/>
    <property type="match status" value="1"/>
</dbReference>
<evidence type="ECO:0000256" key="4">
    <source>
        <dbReference type="ARBA" id="ARBA00022692"/>
    </source>
</evidence>
<feature type="transmembrane region" description="Helical" evidence="7">
    <location>
        <begin position="390"/>
        <end position="410"/>
    </location>
</feature>
<evidence type="ECO:0000259" key="8">
    <source>
        <dbReference type="Pfam" id="PF02687"/>
    </source>
</evidence>
<feature type="transmembrane region" description="Helical" evidence="7">
    <location>
        <begin position="20"/>
        <end position="40"/>
    </location>
</feature>